<sequence length="214" mass="23533">MMLRRPSVVKGDDATYYSPGVRQCPKFSVSVSPNKAQRLNAIQTSRNIGYRWDRSIDEEQKQPKEQRKGEVQAVEAMRDVMKQPGKTKRHETAQDPTNASASHKQAKWESVRKRMLSAVSTRAEIPRPSAVTGPSRTPCPAEPRSSAQARAPCLPPYFISNPLSYPQLKSSFLQSALTGRPSCFDLYAISSNPETNLLQPAHPLTGSGGPEGLG</sequence>
<reference evidence="2 3" key="1">
    <citation type="journal article" date="2015" name="Sci. Rep.">
        <title>Chromosome-level genome map provides insights into diverse defense mechanisms in the medicinal fungus Ganoderma sinense.</title>
        <authorList>
            <person name="Zhu Y."/>
            <person name="Xu J."/>
            <person name="Sun C."/>
            <person name="Zhou S."/>
            <person name="Xu H."/>
            <person name="Nelson D.R."/>
            <person name="Qian J."/>
            <person name="Song J."/>
            <person name="Luo H."/>
            <person name="Xiang L."/>
            <person name="Li Y."/>
            <person name="Xu Z."/>
            <person name="Ji A."/>
            <person name="Wang L."/>
            <person name="Lu S."/>
            <person name="Hayward A."/>
            <person name="Sun W."/>
            <person name="Li X."/>
            <person name="Schwartz D.C."/>
            <person name="Wang Y."/>
            <person name="Chen S."/>
        </authorList>
    </citation>
    <scope>NUCLEOTIDE SEQUENCE [LARGE SCALE GENOMIC DNA]</scope>
    <source>
        <strain evidence="2 3">ZZ0214-1</strain>
    </source>
</reference>
<protein>
    <submittedName>
        <fullName evidence="2">Uncharacterized protein</fullName>
    </submittedName>
</protein>
<keyword evidence="3" id="KW-1185">Reference proteome</keyword>
<name>A0A2G8S3W7_9APHY</name>
<accession>A0A2G8S3W7</accession>
<evidence type="ECO:0000313" key="2">
    <source>
        <dbReference type="EMBL" id="PIL28462.1"/>
    </source>
</evidence>
<evidence type="ECO:0000256" key="1">
    <source>
        <dbReference type="SAM" id="MobiDB-lite"/>
    </source>
</evidence>
<comment type="caution">
    <text evidence="2">The sequence shown here is derived from an EMBL/GenBank/DDBJ whole genome shotgun (WGS) entry which is preliminary data.</text>
</comment>
<proteinExistence type="predicted"/>
<feature type="region of interest" description="Disordered" evidence="1">
    <location>
        <begin position="53"/>
        <end position="110"/>
    </location>
</feature>
<evidence type="ECO:0000313" key="3">
    <source>
        <dbReference type="Proteomes" id="UP000230002"/>
    </source>
</evidence>
<feature type="compositionally biased region" description="Polar residues" evidence="1">
    <location>
        <begin position="94"/>
        <end position="103"/>
    </location>
</feature>
<dbReference type="EMBL" id="AYKW01000023">
    <property type="protein sequence ID" value="PIL28462.1"/>
    <property type="molecule type" value="Genomic_DNA"/>
</dbReference>
<feature type="compositionally biased region" description="Basic and acidic residues" evidence="1">
    <location>
        <begin position="53"/>
        <end position="81"/>
    </location>
</feature>
<feature type="region of interest" description="Disordered" evidence="1">
    <location>
        <begin position="124"/>
        <end position="148"/>
    </location>
</feature>
<dbReference type="Proteomes" id="UP000230002">
    <property type="component" value="Unassembled WGS sequence"/>
</dbReference>
<organism evidence="2 3">
    <name type="scientific">Ganoderma sinense ZZ0214-1</name>
    <dbReference type="NCBI Taxonomy" id="1077348"/>
    <lineage>
        <taxon>Eukaryota</taxon>
        <taxon>Fungi</taxon>
        <taxon>Dikarya</taxon>
        <taxon>Basidiomycota</taxon>
        <taxon>Agaricomycotina</taxon>
        <taxon>Agaricomycetes</taxon>
        <taxon>Polyporales</taxon>
        <taxon>Polyporaceae</taxon>
        <taxon>Ganoderma</taxon>
    </lineage>
</organism>
<feature type="region of interest" description="Disordered" evidence="1">
    <location>
        <begin position="195"/>
        <end position="214"/>
    </location>
</feature>
<gene>
    <name evidence="2" type="ORF">GSI_08500</name>
</gene>
<dbReference type="AlphaFoldDB" id="A0A2G8S3W7"/>